<gene>
    <name evidence="1" type="ORF">FSB_LOCUS4154</name>
</gene>
<proteinExistence type="predicted"/>
<name>A0A2N9EN70_FAGSY</name>
<protein>
    <submittedName>
        <fullName evidence="1">Uncharacterized protein</fullName>
    </submittedName>
</protein>
<evidence type="ECO:0000313" key="1">
    <source>
        <dbReference type="EMBL" id="SPC76272.1"/>
    </source>
</evidence>
<dbReference type="EMBL" id="OIVN01000209">
    <property type="protein sequence ID" value="SPC76272.1"/>
    <property type="molecule type" value="Genomic_DNA"/>
</dbReference>
<sequence>MFSQADGRAGDRFGRIRQAARNGLRLRFAVGNAGVVVVNGVVVDWACDLGVVVAWACDLSVVVAWACESTRNGLGLRFAVGNAGVVVVNGVMVDWACDLGVVVAWACRSCGSRPGFADLGLGLPSLFRREVYHHFLLFSFIQLKIM</sequence>
<accession>A0A2N9EN70</accession>
<reference evidence="1" key="1">
    <citation type="submission" date="2018-02" db="EMBL/GenBank/DDBJ databases">
        <authorList>
            <person name="Cohen D.B."/>
            <person name="Kent A.D."/>
        </authorList>
    </citation>
    <scope>NUCLEOTIDE SEQUENCE</scope>
</reference>
<dbReference type="AlphaFoldDB" id="A0A2N9EN70"/>
<organism evidence="1">
    <name type="scientific">Fagus sylvatica</name>
    <name type="common">Beechnut</name>
    <dbReference type="NCBI Taxonomy" id="28930"/>
    <lineage>
        <taxon>Eukaryota</taxon>
        <taxon>Viridiplantae</taxon>
        <taxon>Streptophyta</taxon>
        <taxon>Embryophyta</taxon>
        <taxon>Tracheophyta</taxon>
        <taxon>Spermatophyta</taxon>
        <taxon>Magnoliopsida</taxon>
        <taxon>eudicotyledons</taxon>
        <taxon>Gunneridae</taxon>
        <taxon>Pentapetalae</taxon>
        <taxon>rosids</taxon>
        <taxon>fabids</taxon>
        <taxon>Fagales</taxon>
        <taxon>Fagaceae</taxon>
        <taxon>Fagus</taxon>
    </lineage>
</organism>